<evidence type="ECO:0000259" key="1">
    <source>
        <dbReference type="Pfam" id="PF07735"/>
    </source>
</evidence>
<dbReference type="Proteomes" id="UP000095282">
    <property type="component" value="Unplaced"/>
</dbReference>
<dbReference type="PANTHER" id="PTHR21503">
    <property type="entry name" value="F-BOX-CONTAINING HYPOTHETICAL PROTEIN C.ELEGANS"/>
    <property type="match status" value="1"/>
</dbReference>
<organism evidence="2 3">
    <name type="scientific">Caenorhabditis tropicalis</name>
    <dbReference type="NCBI Taxonomy" id="1561998"/>
    <lineage>
        <taxon>Eukaryota</taxon>
        <taxon>Metazoa</taxon>
        <taxon>Ecdysozoa</taxon>
        <taxon>Nematoda</taxon>
        <taxon>Chromadorea</taxon>
        <taxon>Rhabditida</taxon>
        <taxon>Rhabditina</taxon>
        <taxon>Rhabditomorpha</taxon>
        <taxon>Rhabditoidea</taxon>
        <taxon>Rhabditidae</taxon>
        <taxon>Peloderinae</taxon>
        <taxon>Caenorhabditis</taxon>
    </lineage>
</organism>
<protein>
    <submittedName>
        <fullName evidence="3">FBA_2 domain-containing protein</fullName>
    </submittedName>
</protein>
<dbReference type="Pfam" id="PF07735">
    <property type="entry name" value="FBA_2"/>
    <property type="match status" value="1"/>
</dbReference>
<dbReference type="WBParaSite" id="Csp11.Scaffold629.g11932.t1">
    <property type="protein sequence ID" value="Csp11.Scaffold629.g11932.t1"/>
    <property type="gene ID" value="Csp11.Scaffold629.g11932"/>
</dbReference>
<proteinExistence type="predicted"/>
<dbReference type="AlphaFoldDB" id="A0A1I7TUK0"/>
<sequence>MTSSRAKKLVTNFSGIKSRFHMTLDIEDKPRIIIKGDEMHWIYYWVDKDPSFFYSYDSIYTVSESRMEDCMKWFERINGVLGKRFNKANLWILNKSITDWLRSQQDSFDDVLLYDCRHQDAIYFLSNIKVFRSLVLLIRNYNKKFRIKIPEGLTHLTLRNASYLEFKQFMKFKHQEIVLCGSGLTNREINRFLESWIACKSHLQLKYLKIRVPGPETMDVIMDLPFEMTTDPNILRKFKSSPFNVNASEAFNIKRCDGKMATLCVKKIWDDWHICFLVH</sequence>
<reference evidence="3" key="1">
    <citation type="submission" date="2016-11" db="UniProtKB">
        <authorList>
            <consortium name="WormBaseParasite"/>
        </authorList>
    </citation>
    <scope>IDENTIFICATION</scope>
</reference>
<feature type="domain" description="Sdz-33 F-box" evidence="1">
    <location>
        <begin position="145"/>
        <end position="210"/>
    </location>
</feature>
<accession>A0A1I7TUK0</accession>
<name>A0A1I7TUK0_9PELO</name>
<evidence type="ECO:0000313" key="3">
    <source>
        <dbReference type="WBParaSite" id="Csp11.Scaffold629.g11932.t1"/>
    </source>
</evidence>
<keyword evidence="2" id="KW-1185">Reference proteome</keyword>
<dbReference type="InterPro" id="IPR012885">
    <property type="entry name" value="F-box_Sdz-33"/>
</dbReference>
<evidence type="ECO:0000313" key="2">
    <source>
        <dbReference type="Proteomes" id="UP000095282"/>
    </source>
</evidence>